<dbReference type="Proteomes" id="UP000603434">
    <property type="component" value="Unassembled WGS sequence"/>
</dbReference>
<evidence type="ECO:0000313" key="4">
    <source>
        <dbReference type="Proteomes" id="UP000603434"/>
    </source>
</evidence>
<dbReference type="PANTHER" id="PTHR33279">
    <property type="entry name" value="SULFUR CARRIER PROTEIN YEDF-RELATED"/>
    <property type="match status" value="1"/>
</dbReference>
<dbReference type="InterPro" id="IPR001455">
    <property type="entry name" value="TusA-like"/>
</dbReference>
<dbReference type="InterPro" id="IPR036868">
    <property type="entry name" value="TusA-like_sf"/>
</dbReference>
<dbReference type="Gene3D" id="3.30.110.40">
    <property type="entry name" value="TusA-like domain"/>
    <property type="match status" value="1"/>
</dbReference>
<reference evidence="3 4" key="1">
    <citation type="submission" date="2020-08" db="EMBL/GenBank/DDBJ databases">
        <title>Bridging the membrane lipid divide: bacteria of the FCB group superphylum have the potential to synthesize archaeal ether lipids.</title>
        <authorList>
            <person name="Villanueva L."/>
            <person name="Von Meijenfeldt F.A.B."/>
            <person name="Westbye A.B."/>
            <person name="Yadav S."/>
            <person name="Hopmans E.C."/>
            <person name="Dutilh B.E."/>
            <person name="Sinninghe Damste J.S."/>
        </authorList>
    </citation>
    <scope>NUCLEOTIDE SEQUENCE [LARGE SCALE GENOMIC DNA]</scope>
    <source>
        <strain evidence="3">NIOZ-UU30</strain>
    </source>
</reference>
<feature type="domain" description="UPF0033" evidence="2">
    <location>
        <begin position="15"/>
        <end position="39"/>
    </location>
</feature>
<sequence length="84" mass="9422">MDKEALAAIKADIVLDTRGLSCPMPILRVKKELKTMKKGQIVEVWSTDPGSKKDMPDFAKKQGEEFLGYLDETGYTRYIIKKGG</sequence>
<accession>A0A8J6TG94</accession>
<dbReference type="EMBL" id="JACNJH010000076">
    <property type="protein sequence ID" value="MBC8360230.1"/>
    <property type="molecule type" value="Genomic_DNA"/>
</dbReference>
<evidence type="ECO:0000256" key="1">
    <source>
        <dbReference type="ARBA" id="ARBA00008984"/>
    </source>
</evidence>
<comment type="caution">
    <text evidence="3">The sequence shown here is derived from an EMBL/GenBank/DDBJ whole genome shotgun (WGS) entry which is preliminary data.</text>
</comment>
<gene>
    <name evidence="3" type="ORF">H8E23_02370</name>
</gene>
<name>A0A8J6TG94_9BACT</name>
<evidence type="ECO:0000313" key="3">
    <source>
        <dbReference type="EMBL" id="MBC8360230.1"/>
    </source>
</evidence>
<organism evidence="3 4">
    <name type="scientific">Candidatus Desulfatibia profunda</name>
    <dbReference type="NCBI Taxonomy" id="2841695"/>
    <lineage>
        <taxon>Bacteria</taxon>
        <taxon>Pseudomonadati</taxon>
        <taxon>Thermodesulfobacteriota</taxon>
        <taxon>Desulfobacteria</taxon>
        <taxon>Desulfobacterales</taxon>
        <taxon>Desulfobacterales incertae sedis</taxon>
        <taxon>Candidatus Desulfatibia</taxon>
    </lineage>
</organism>
<dbReference type="PANTHER" id="PTHR33279:SF6">
    <property type="entry name" value="SULFUR CARRIER PROTEIN YEDF-RELATED"/>
    <property type="match status" value="1"/>
</dbReference>
<dbReference type="Pfam" id="PF01206">
    <property type="entry name" value="TusA"/>
    <property type="match status" value="1"/>
</dbReference>
<protein>
    <submittedName>
        <fullName evidence="3">Sulfurtransferase TusA family protein</fullName>
    </submittedName>
</protein>
<dbReference type="SUPFAM" id="SSF64307">
    <property type="entry name" value="SirA-like"/>
    <property type="match status" value="1"/>
</dbReference>
<dbReference type="AlphaFoldDB" id="A0A8J6TG94"/>
<evidence type="ECO:0000259" key="2">
    <source>
        <dbReference type="PROSITE" id="PS01148"/>
    </source>
</evidence>
<dbReference type="PROSITE" id="PS01148">
    <property type="entry name" value="UPF0033"/>
    <property type="match status" value="1"/>
</dbReference>
<dbReference type="CDD" id="cd00291">
    <property type="entry name" value="SirA_YedF_YeeD"/>
    <property type="match status" value="1"/>
</dbReference>
<proteinExistence type="inferred from homology"/>
<comment type="similarity">
    <text evidence="1">Belongs to the sulfur carrier protein TusA family.</text>
</comment>